<dbReference type="EMBL" id="SOCA01000017">
    <property type="protein sequence ID" value="TDU63029.1"/>
    <property type="molecule type" value="Genomic_DNA"/>
</dbReference>
<accession>A0A4R7RIM0</accession>
<dbReference type="InterPro" id="IPR011989">
    <property type="entry name" value="ARM-like"/>
</dbReference>
<gene>
    <name evidence="1" type="ORF">EI77_04550</name>
</gene>
<dbReference type="SUPFAM" id="SSF48371">
    <property type="entry name" value="ARM repeat"/>
    <property type="match status" value="1"/>
</dbReference>
<evidence type="ECO:0000313" key="2">
    <source>
        <dbReference type="Proteomes" id="UP000295662"/>
    </source>
</evidence>
<proteinExistence type="predicted"/>
<dbReference type="InterPro" id="IPR027417">
    <property type="entry name" value="P-loop_NTPase"/>
</dbReference>
<evidence type="ECO:0000313" key="1">
    <source>
        <dbReference type="EMBL" id="TDU63029.1"/>
    </source>
</evidence>
<protein>
    <recommendedName>
        <fullName evidence="3">ATPase family protein associated with various cellular activities (AAA)</fullName>
    </recommendedName>
</protein>
<name>A0A4R7RIM0_9BACT</name>
<sequence>MPRPGGESGKLGDRYEAIWTVDSILDVLCGEALSIVVEPFDATESLGIEFKKELPECTEFHSAKRQTTGQLWSIADLIRIDTNGRSVLGDLFSKLDLDENHRVVFVSGTTARDLEEICGAAIEAQDSAAFETRLDTVSRRMHREVDERLLRPHFKGDISDAWHTLRRVRVVSLDEREMIRRVDQRIRAMLYRPDGSSLDATAVRCLVAEMVFGLFGQPIRRHQIIDYLNEHNVAERDWAREHGPREIVERLNTAYMGHVEAELIAGERIAREEAKTAVDALVGGGKKRVVFIGAAGLGKSCAVAQTLVHLHGEHIPVLALRLDIQTAVLTSRRFGEELGLPESPVLVLAGIANGGRCVLVLDQLDAISFTSGRNQSLWNVFEEMLIEAQHYPQMRVLLACRAFDAEHDPRLRRLLADKDNAVQIDLGKLPFETVKRLVQEHAGVDPATLDVTHLDLLRAPLHLSLYLQGDPQSHPRFSGVQELLGRYWSHKRRLVGNQLGRGSRWHDIILSLVGRLSRDQTLSASVTLLDPYDETEIGLMASHNVIVLDGVSVRFFHEVFFDYCCARLFMEQGQTLLDFLTEGGLEQHLFRRAQVRQILEYEREHNVEAYLRDLRELLANSRVRYHLKKLALDWLGGLADPREEEWRLLESLDSAAPITRWALRISWGRPAWVYLLGRIGVWERWLESAEVETVWSAVRMLSLPEIMKVYSAEIARLFRPYVDGTKTWRAEFNELFSFGEFHHSAEMFSLICDAMRLHLLRVPNSDDWYRYEKLAQEKPDFAVQLLALMLDLECESNGDEVVGNINDKTNFITECARRAPEPFVRAILPRVIEHLKKHDSDAPWRRSYHRRMISGADAPEEALEQGLELALESLAQDHPYVLDALTEVAEEFQNETISILLLSAWVENGSHYADKIVCYLLQNPERLGLGYHMWQAGNGRAAIGRSAVRKASIHCSATNYAMLETAILVFTTEYERQKPGHQGYRRMLLLECLPSERISNEARLHFEELKRKFPWEKFEMPGTSCSFGFIGSPIKPEAVERMNNAQWIKAMQRYACERKRDSSDFLKGGKSQLASILQEQAQIDKPRFAELALRLDVNIAPEYFNSILSGISSIRPESSRGTKLPASALESLNTIVAEQVIARAHSLYSHECARDICWAIKAIAENHPSNAIVAILCHYAMNDPDPETEQWQEMAGGSAMWGGDPHFHGMNSVRGVAAEALAILLFADQIYFGKIKPAVLSVVHDRSIAVRSCAILCLVAMINFDRERAVALFLELCKNATPVLNTHYSEQFIYHATYRHYLLLRPVLVQMLTVKEEGTRAIAGRQITLAAFHDSHAASDMQSVLGGDNVCREAAAKIYAHNLGREALQSICRERLAQLFDDPDAKVRGTAANCFRLLSPALLAQEQNLIYQFIESIAFVENSHELIHALEKSTEALPEVICRIPERLIAEYRAEQQSGQTRRWIYHLPALIARLYEQARDAQIKSRCLDIIDGMLELGFSEIEKELAQVER</sequence>
<organism evidence="1 2">
    <name type="scientific">Prosthecobacter fusiformis</name>
    <dbReference type="NCBI Taxonomy" id="48464"/>
    <lineage>
        <taxon>Bacteria</taxon>
        <taxon>Pseudomonadati</taxon>
        <taxon>Verrucomicrobiota</taxon>
        <taxon>Verrucomicrobiia</taxon>
        <taxon>Verrucomicrobiales</taxon>
        <taxon>Verrucomicrobiaceae</taxon>
        <taxon>Prosthecobacter</taxon>
    </lineage>
</organism>
<comment type="caution">
    <text evidence="1">The sequence shown here is derived from an EMBL/GenBank/DDBJ whole genome shotgun (WGS) entry which is preliminary data.</text>
</comment>
<dbReference type="Proteomes" id="UP000295662">
    <property type="component" value="Unassembled WGS sequence"/>
</dbReference>
<dbReference type="SUPFAM" id="SSF52540">
    <property type="entry name" value="P-loop containing nucleoside triphosphate hydrolases"/>
    <property type="match status" value="1"/>
</dbReference>
<keyword evidence="2" id="KW-1185">Reference proteome</keyword>
<dbReference type="Gene3D" id="1.25.10.10">
    <property type="entry name" value="Leucine-rich Repeat Variant"/>
    <property type="match status" value="1"/>
</dbReference>
<dbReference type="OrthoDB" id="219466at2"/>
<dbReference type="RefSeq" id="WP_133797508.1">
    <property type="nucleotide sequence ID" value="NZ_SOCA01000017.1"/>
</dbReference>
<dbReference type="InterPro" id="IPR016024">
    <property type="entry name" value="ARM-type_fold"/>
</dbReference>
<reference evidence="1 2" key="1">
    <citation type="submission" date="2019-03" db="EMBL/GenBank/DDBJ databases">
        <title>Genomic Encyclopedia of Archaeal and Bacterial Type Strains, Phase II (KMG-II): from individual species to whole genera.</title>
        <authorList>
            <person name="Goeker M."/>
        </authorList>
    </citation>
    <scope>NUCLEOTIDE SEQUENCE [LARGE SCALE GENOMIC DNA]</scope>
    <source>
        <strain evidence="1 2">ATCC 25309</strain>
    </source>
</reference>
<evidence type="ECO:0008006" key="3">
    <source>
        <dbReference type="Google" id="ProtNLM"/>
    </source>
</evidence>